<evidence type="ECO:0000313" key="6">
    <source>
        <dbReference type="EMBL" id="KAJ3427972.1"/>
    </source>
</evidence>
<dbReference type="EMBL" id="JAOAOG010000037">
    <property type="protein sequence ID" value="KAJ6252855.1"/>
    <property type="molecule type" value="Genomic_DNA"/>
</dbReference>
<dbReference type="PANTHER" id="PTHR13131">
    <property type="entry name" value="CYSTINOSIN"/>
    <property type="match status" value="1"/>
</dbReference>
<feature type="transmembrane region" description="Helical" evidence="5">
    <location>
        <begin position="156"/>
        <end position="176"/>
    </location>
</feature>
<gene>
    <name evidence="6" type="ORF">M0812_25603</name>
    <name evidence="7" type="ORF">M0813_13717</name>
</gene>
<name>A0AAV7YHB0_9EUKA</name>
<feature type="transmembrane region" description="Helical" evidence="5">
    <location>
        <begin position="183"/>
        <end position="202"/>
    </location>
</feature>
<dbReference type="InterPro" id="IPR006603">
    <property type="entry name" value="PQ-loop_rpt"/>
</dbReference>
<dbReference type="PANTHER" id="PTHR13131:SF7">
    <property type="entry name" value="TRANSMEMBRANE PROTEIN"/>
    <property type="match status" value="1"/>
</dbReference>
<reference evidence="7" key="1">
    <citation type="submission" date="2022-08" db="EMBL/GenBank/DDBJ databases">
        <title>Novel sulfate-reducing endosymbionts in the free-living metamonad Anaeramoeba.</title>
        <authorList>
            <person name="Jerlstrom-Hultqvist J."/>
            <person name="Cepicka I."/>
            <person name="Gallot-Lavallee L."/>
            <person name="Salas-Leiva D."/>
            <person name="Curtis B.A."/>
            <person name="Zahonova K."/>
            <person name="Pipaliya S."/>
            <person name="Dacks J."/>
            <person name="Roger A.J."/>
        </authorList>
    </citation>
    <scope>NUCLEOTIDE SEQUENCE</scope>
    <source>
        <strain evidence="7">Schooner1</strain>
    </source>
</reference>
<accession>A0AAV7YHB0</accession>
<evidence type="ECO:0000256" key="4">
    <source>
        <dbReference type="ARBA" id="ARBA00023136"/>
    </source>
</evidence>
<comment type="caution">
    <text evidence="6">The sequence shown here is derived from an EMBL/GenBank/DDBJ whole genome shotgun (WGS) entry which is preliminary data.</text>
</comment>
<evidence type="ECO:0000256" key="2">
    <source>
        <dbReference type="ARBA" id="ARBA00022692"/>
    </source>
</evidence>
<proteinExistence type="predicted"/>
<comment type="subcellular location">
    <subcellularLocation>
        <location evidence="1">Membrane</location>
        <topology evidence="1">Multi-pass membrane protein</topology>
    </subcellularLocation>
</comment>
<dbReference type="GO" id="GO:0005774">
    <property type="term" value="C:vacuolar membrane"/>
    <property type="evidence" value="ECO:0007669"/>
    <property type="project" value="TreeGrafter"/>
</dbReference>
<feature type="transmembrane region" description="Helical" evidence="5">
    <location>
        <begin position="102"/>
        <end position="119"/>
    </location>
</feature>
<organism evidence="6 8">
    <name type="scientific">Anaeramoeba flamelloides</name>
    <dbReference type="NCBI Taxonomy" id="1746091"/>
    <lineage>
        <taxon>Eukaryota</taxon>
        <taxon>Metamonada</taxon>
        <taxon>Anaeramoebidae</taxon>
        <taxon>Anaeramoeba</taxon>
    </lineage>
</organism>
<dbReference type="AlphaFoldDB" id="A0AAV7YHB0"/>
<keyword evidence="3 5" id="KW-1133">Transmembrane helix</keyword>
<dbReference type="Proteomes" id="UP001150062">
    <property type="component" value="Unassembled WGS sequence"/>
</dbReference>
<dbReference type="SMART" id="SM00679">
    <property type="entry name" value="CTNS"/>
    <property type="match status" value="2"/>
</dbReference>
<keyword evidence="2 5" id="KW-0812">Transmembrane</keyword>
<evidence type="ECO:0000313" key="7">
    <source>
        <dbReference type="EMBL" id="KAJ6252855.1"/>
    </source>
</evidence>
<dbReference type="GO" id="GO:0015184">
    <property type="term" value="F:L-cystine transmembrane transporter activity"/>
    <property type="evidence" value="ECO:0007669"/>
    <property type="project" value="TreeGrafter"/>
</dbReference>
<keyword evidence="9" id="KW-1185">Reference proteome</keyword>
<evidence type="ECO:0000313" key="8">
    <source>
        <dbReference type="Proteomes" id="UP001146793"/>
    </source>
</evidence>
<sequence>MTNCSDEPIFSGPGMACMCGLIASICFTIQYAPQALLNYQRKSVKGFSTTGIIIKLVGACFLMVNSYLDSQPYPVVLYGLFNVIQHSIFMVQFSIYENKLDFLYWLLFPFFPYVLGSGIPSSQLLTNYIKPIAQVFSHFPQLYLCYKSQTTMGVSLISQHLNVIGGGLGLIMCFVLKPSRYSTYMVYFNSIFQALTLYYLSIKYNEFRLLDKKKQKLPININKITKI</sequence>
<evidence type="ECO:0000313" key="9">
    <source>
        <dbReference type="Proteomes" id="UP001150062"/>
    </source>
</evidence>
<dbReference type="Proteomes" id="UP001146793">
    <property type="component" value="Unassembled WGS sequence"/>
</dbReference>
<keyword evidence="4 5" id="KW-0472">Membrane</keyword>
<reference evidence="6" key="2">
    <citation type="submission" date="2022-08" db="EMBL/GenBank/DDBJ databases">
        <title>Novel sulphate-reducing endosymbionts in the free-living metamonad Anaeramoeba.</title>
        <authorList>
            <person name="Jerlstrom-Hultqvist J."/>
            <person name="Cepicka I."/>
            <person name="Gallot-Lavallee L."/>
            <person name="Salas-Leiva D."/>
            <person name="Curtis B.A."/>
            <person name="Zahonova K."/>
            <person name="Pipaliya S."/>
            <person name="Dacks J."/>
            <person name="Roger A.J."/>
        </authorList>
    </citation>
    <scope>NUCLEOTIDE SEQUENCE</scope>
    <source>
        <strain evidence="6">Busselton2</strain>
    </source>
</reference>
<feature type="transmembrane region" description="Helical" evidence="5">
    <location>
        <begin position="12"/>
        <end position="32"/>
    </location>
</feature>
<feature type="transmembrane region" description="Helical" evidence="5">
    <location>
        <begin position="76"/>
        <end position="95"/>
    </location>
</feature>
<dbReference type="Pfam" id="PF04193">
    <property type="entry name" value="PQ-loop"/>
    <property type="match status" value="2"/>
</dbReference>
<feature type="transmembrane region" description="Helical" evidence="5">
    <location>
        <begin position="44"/>
        <end position="64"/>
    </location>
</feature>
<dbReference type="Gene3D" id="1.20.1280.290">
    <property type="match status" value="1"/>
</dbReference>
<protein>
    <submittedName>
        <fullName evidence="6">Pq loop repeat family protein</fullName>
    </submittedName>
</protein>
<evidence type="ECO:0000256" key="5">
    <source>
        <dbReference type="SAM" id="Phobius"/>
    </source>
</evidence>
<evidence type="ECO:0000256" key="3">
    <source>
        <dbReference type="ARBA" id="ARBA00022989"/>
    </source>
</evidence>
<dbReference type="InterPro" id="IPR005282">
    <property type="entry name" value="LC_transporter"/>
</dbReference>
<dbReference type="EMBL" id="JANTQA010000060">
    <property type="protein sequence ID" value="KAJ3427972.1"/>
    <property type="molecule type" value="Genomic_DNA"/>
</dbReference>
<evidence type="ECO:0000256" key="1">
    <source>
        <dbReference type="ARBA" id="ARBA00004141"/>
    </source>
</evidence>